<protein>
    <submittedName>
        <fullName evidence="1">Uncharacterized protein</fullName>
    </submittedName>
</protein>
<accession>X1MTG7</accession>
<evidence type="ECO:0000313" key="1">
    <source>
        <dbReference type="EMBL" id="GAI34568.1"/>
    </source>
</evidence>
<sequence length="112" mass="13028">WAKKEANRIWFGTGIETGSITFHYLKDAKTISVFTIYTNGRLSLNYGWLSTQIDKETMEEFHKLIHEIPSFGRIPADFSKWPSIKIADAFINQESIEKFKKTVLWLGDRIKS</sequence>
<organism evidence="1">
    <name type="scientific">marine sediment metagenome</name>
    <dbReference type="NCBI Taxonomy" id="412755"/>
    <lineage>
        <taxon>unclassified sequences</taxon>
        <taxon>metagenomes</taxon>
        <taxon>ecological metagenomes</taxon>
    </lineage>
</organism>
<gene>
    <name evidence="1" type="ORF">S06H3_51206</name>
</gene>
<feature type="non-terminal residue" evidence="1">
    <location>
        <position position="1"/>
    </location>
</feature>
<name>X1MTG7_9ZZZZ</name>
<reference evidence="1" key="1">
    <citation type="journal article" date="2014" name="Front. Microbiol.">
        <title>High frequency of phylogenetically diverse reductive dehalogenase-homologous genes in deep subseafloor sedimentary metagenomes.</title>
        <authorList>
            <person name="Kawai M."/>
            <person name="Futagami T."/>
            <person name="Toyoda A."/>
            <person name="Takaki Y."/>
            <person name="Nishi S."/>
            <person name="Hori S."/>
            <person name="Arai W."/>
            <person name="Tsubouchi T."/>
            <person name="Morono Y."/>
            <person name="Uchiyama I."/>
            <person name="Ito T."/>
            <person name="Fujiyama A."/>
            <person name="Inagaki F."/>
            <person name="Takami H."/>
        </authorList>
    </citation>
    <scope>NUCLEOTIDE SEQUENCE</scope>
    <source>
        <strain evidence="1">Expedition CK06-06</strain>
    </source>
</reference>
<dbReference type="EMBL" id="BARV01032482">
    <property type="protein sequence ID" value="GAI34568.1"/>
    <property type="molecule type" value="Genomic_DNA"/>
</dbReference>
<proteinExistence type="predicted"/>
<dbReference type="AlphaFoldDB" id="X1MTG7"/>
<comment type="caution">
    <text evidence="1">The sequence shown here is derived from an EMBL/GenBank/DDBJ whole genome shotgun (WGS) entry which is preliminary data.</text>
</comment>